<dbReference type="PANTHER" id="PTHR43741:SF4">
    <property type="entry name" value="FMN-DEPENDENT NADH:QUINONE OXIDOREDUCTASE"/>
    <property type="match status" value="1"/>
</dbReference>
<comment type="function">
    <text evidence="6">Quinone reductase that provides resistance to thiol-specific stress caused by electrophilic quinones.</text>
</comment>
<evidence type="ECO:0000256" key="3">
    <source>
        <dbReference type="ARBA" id="ARBA00023002"/>
    </source>
</evidence>
<dbReference type="AlphaFoldDB" id="M7NVR4"/>
<dbReference type="EC" id="1.7.1.17" evidence="6"/>
<comment type="subunit">
    <text evidence="6">Homodimer.</text>
</comment>
<evidence type="ECO:0000256" key="2">
    <source>
        <dbReference type="ARBA" id="ARBA00022643"/>
    </source>
</evidence>
<reference evidence="8 9" key="1">
    <citation type="journal article" date="2013" name="Genome Announc.">
        <title>Draft Genome Sequence of Methylophaga lonarensis MPLT, a Haloalkaliphilic (Non-Methane-Utilizing) Methylotroph.</title>
        <authorList>
            <person name="Shetty S.A."/>
            <person name="Marathe N.P."/>
            <person name="Munot H."/>
            <person name="Antony C.P."/>
            <person name="Dhotre D.P."/>
            <person name="Murrell J.C."/>
            <person name="Shouche Y.S."/>
        </authorList>
    </citation>
    <scope>NUCLEOTIDE SEQUENCE [LARGE SCALE GENOMIC DNA]</scope>
    <source>
        <strain evidence="8 9">MPL</strain>
    </source>
</reference>
<dbReference type="OrthoDB" id="9787136at2"/>
<dbReference type="GO" id="GO:0016652">
    <property type="term" value="F:oxidoreductase activity, acting on NAD(P)H as acceptor"/>
    <property type="evidence" value="ECO:0007669"/>
    <property type="project" value="UniProtKB-UniRule"/>
</dbReference>
<comment type="caution">
    <text evidence="8">The sequence shown here is derived from an EMBL/GenBank/DDBJ whole genome shotgun (WGS) entry which is preliminary data.</text>
</comment>
<evidence type="ECO:0000256" key="1">
    <source>
        <dbReference type="ARBA" id="ARBA00022630"/>
    </source>
</evidence>
<evidence type="ECO:0000256" key="5">
    <source>
        <dbReference type="ARBA" id="ARBA00048542"/>
    </source>
</evidence>
<comment type="caution">
    <text evidence="6">Lacks conserved residue(s) required for the propagation of feature annotation.</text>
</comment>
<dbReference type="EC" id="1.6.5.-" evidence="6"/>
<comment type="catalytic activity">
    <reaction evidence="5">
        <text>N,N-dimethyl-1,4-phenylenediamine + anthranilate + 2 NAD(+) = 2-(4-dimethylaminophenyl)diazenylbenzoate + 2 NADH + 2 H(+)</text>
        <dbReference type="Rhea" id="RHEA:55872"/>
        <dbReference type="ChEBI" id="CHEBI:15378"/>
        <dbReference type="ChEBI" id="CHEBI:15783"/>
        <dbReference type="ChEBI" id="CHEBI:16567"/>
        <dbReference type="ChEBI" id="CHEBI:57540"/>
        <dbReference type="ChEBI" id="CHEBI:57945"/>
        <dbReference type="ChEBI" id="CHEBI:71579"/>
        <dbReference type="EC" id="1.7.1.17"/>
    </reaction>
    <physiologicalReaction direction="right-to-left" evidence="5">
        <dbReference type="Rhea" id="RHEA:55874"/>
    </physiologicalReaction>
</comment>
<feature type="binding site" evidence="6">
    <location>
        <position position="12"/>
    </location>
    <ligand>
        <name>FMN</name>
        <dbReference type="ChEBI" id="CHEBI:58210"/>
    </ligand>
</feature>
<evidence type="ECO:0000259" key="7">
    <source>
        <dbReference type="Pfam" id="PF02525"/>
    </source>
</evidence>
<dbReference type="GO" id="GO:0009055">
    <property type="term" value="F:electron transfer activity"/>
    <property type="evidence" value="ECO:0007669"/>
    <property type="project" value="UniProtKB-UniRule"/>
</dbReference>
<organism evidence="8 9">
    <name type="scientific">Methylophaga lonarensis MPL</name>
    <dbReference type="NCBI Taxonomy" id="1286106"/>
    <lineage>
        <taxon>Bacteria</taxon>
        <taxon>Pseudomonadati</taxon>
        <taxon>Pseudomonadota</taxon>
        <taxon>Gammaproteobacteria</taxon>
        <taxon>Thiotrichales</taxon>
        <taxon>Piscirickettsiaceae</taxon>
        <taxon>Methylophaga</taxon>
    </lineage>
</organism>
<evidence type="ECO:0000313" key="8">
    <source>
        <dbReference type="EMBL" id="EMR12843.1"/>
    </source>
</evidence>
<dbReference type="GO" id="GO:0010181">
    <property type="term" value="F:FMN binding"/>
    <property type="evidence" value="ECO:0007669"/>
    <property type="project" value="UniProtKB-UniRule"/>
</dbReference>
<dbReference type="SUPFAM" id="SSF52218">
    <property type="entry name" value="Flavoproteins"/>
    <property type="match status" value="1"/>
</dbReference>
<evidence type="ECO:0000256" key="4">
    <source>
        <dbReference type="ARBA" id="ARBA00023027"/>
    </source>
</evidence>
<dbReference type="eggNOG" id="COG1182">
    <property type="taxonomic scope" value="Bacteria"/>
</dbReference>
<keyword evidence="4 6" id="KW-0520">NAD</keyword>
<comment type="catalytic activity">
    <reaction evidence="6">
        <text>2 a quinone + NADH + H(+) = 2 a 1,4-benzosemiquinone + NAD(+)</text>
        <dbReference type="Rhea" id="RHEA:65952"/>
        <dbReference type="ChEBI" id="CHEBI:15378"/>
        <dbReference type="ChEBI" id="CHEBI:57540"/>
        <dbReference type="ChEBI" id="CHEBI:57945"/>
        <dbReference type="ChEBI" id="CHEBI:132124"/>
        <dbReference type="ChEBI" id="CHEBI:134225"/>
    </reaction>
</comment>
<keyword evidence="1 6" id="KW-0285">Flavoprotein</keyword>
<dbReference type="PATRIC" id="fig|1286106.3.peg.1657"/>
<dbReference type="Gene3D" id="3.40.50.360">
    <property type="match status" value="1"/>
</dbReference>
<comment type="function">
    <text evidence="6">Also exhibits azoreductase activity. Catalyzes the reductive cleavage of the azo bond in aromatic azo compounds to the corresponding amines.</text>
</comment>
<dbReference type="HAMAP" id="MF_01216">
    <property type="entry name" value="Azoreductase_type1"/>
    <property type="match status" value="1"/>
</dbReference>
<keyword evidence="2 6" id="KW-0288">FMN</keyword>
<gene>
    <name evidence="6" type="primary">azoR</name>
    <name evidence="8" type="ORF">MPL1_08262</name>
</gene>
<dbReference type="Proteomes" id="UP000012019">
    <property type="component" value="Unassembled WGS sequence"/>
</dbReference>
<proteinExistence type="inferred from homology"/>
<dbReference type="GO" id="GO:0016655">
    <property type="term" value="F:oxidoreductase activity, acting on NAD(P)H, quinone or similar compound as acceptor"/>
    <property type="evidence" value="ECO:0007669"/>
    <property type="project" value="InterPro"/>
</dbReference>
<feature type="domain" description="Flavodoxin-like fold" evidence="7">
    <location>
        <begin position="5"/>
        <end position="183"/>
    </location>
</feature>
<comment type="cofactor">
    <cofactor evidence="6">
        <name>FMN</name>
        <dbReference type="ChEBI" id="CHEBI:58210"/>
    </cofactor>
    <text evidence="6">Binds 1 FMN per subunit.</text>
</comment>
<dbReference type="InterPro" id="IPR029039">
    <property type="entry name" value="Flavoprotein-like_sf"/>
</dbReference>
<dbReference type="RefSeq" id="WP_009726634.1">
    <property type="nucleotide sequence ID" value="NZ_APHR01000040.1"/>
</dbReference>
<dbReference type="InterPro" id="IPR003680">
    <property type="entry name" value="Flavodoxin_fold"/>
</dbReference>
<protein>
    <recommendedName>
        <fullName evidence="6">FMN dependent NADH:quinone oxidoreductase</fullName>
        <ecNumber evidence="6">1.6.5.-</ecNumber>
    </recommendedName>
    <alternativeName>
        <fullName evidence="6">Azo-dye reductase</fullName>
    </alternativeName>
    <alternativeName>
        <fullName evidence="6">FMN-dependent NADH-azo compound oxidoreductase</fullName>
    </alternativeName>
    <alternativeName>
        <fullName evidence="6">FMN-dependent NADH-azoreductase</fullName>
        <ecNumber evidence="6">1.7.1.17</ecNumber>
    </alternativeName>
</protein>
<dbReference type="STRING" id="1286106.MPL1_08262"/>
<evidence type="ECO:0000256" key="6">
    <source>
        <dbReference type="HAMAP-Rule" id="MF_01216"/>
    </source>
</evidence>
<dbReference type="Pfam" id="PF02525">
    <property type="entry name" value="Flavodoxin_2"/>
    <property type="match status" value="1"/>
</dbReference>
<sequence length="195" mass="21000">MNNSNILWVTASSRYTDSVTRTLSEQLVNSLQHAQGGQVIYRDVAAGIPFIDEAWIGANFTAPEQRSEAQKQILAGSDHLVDELNQAETLVLAVPVYNFGIPATLKSWIDQVGRVGLTFKYTAEGPVGLANVKKAWLVMASGGVPIGSEMEFASHYLKQFLAFIGIDDVTVVDGNGLDIHNSDAVRSHLNAITGG</sequence>
<dbReference type="InterPro" id="IPR023048">
    <property type="entry name" value="NADH:quinone_OxRdtase_FMN_depd"/>
</dbReference>
<accession>M7NVR4</accession>
<dbReference type="PANTHER" id="PTHR43741">
    <property type="entry name" value="FMN-DEPENDENT NADH-AZOREDUCTASE 1"/>
    <property type="match status" value="1"/>
</dbReference>
<dbReference type="InterPro" id="IPR050104">
    <property type="entry name" value="FMN-dep_NADH:Q_OxRdtase_AzoR1"/>
</dbReference>
<keyword evidence="3 6" id="KW-0560">Oxidoreductase</keyword>
<keyword evidence="9" id="KW-1185">Reference proteome</keyword>
<name>M7NVR4_9GAMM</name>
<evidence type="ECO:0000313" key="9">
    <source>
        <dbReference type="Proteomes" id="UP000012019"/>
    </source>
</evidence>
<comment type="similarity">
    <text evidence="6">Belongs to the azoreductase type 1 family.</text>
</comment>
<dbReference type="EMBL" id="APHR01000040">
    <property type="protein sequence ID" value="EMR12843.1"/>
    <property type="molecule type" value="Genomic_DNA"/>
</dbReference>